<reference evidence="11 12" key="1">
    <citation type="submission" date="2017-10" db="EMBL/GenBank/DDBJ databases">
        <title>Draft genome of Longimonas halophila.</title>
        <authorList>
            <person name="Goh K.M."/>
            <person name="Shamsir M.S."/>
            <person name="Lim S.W."/>
        </authorList>
    </citation>
    <scope>NUCLEOTIDE SEQUENCE [LARGE SCALE GENOMIC DNA]</scope>
    <source>
        <strain evidence="11 12">KCTC 42399</strain>
    </source>
</reference>
<protein>
    <submittedName>
        <fullName evidence="11">Sodium:proton antiporter</fullName>
    </submittedName>
</protein>
<evidence type="ECO:0000313" key="12">
    <source>
        <dbReference type="Proteomes" id="UP000221024"/>
    </source>
</evidence>
<organism evidence="11 12">
    <name type="scientific">Longimonas halophila</name>
    <dbReference type="NCBI Taxonomy" id="1469170"/>
    <lineage>
        <taxon>Bacteria</taxon>
        <taxon>Pseudomonadati</taxon>
        <taxon>Rhodothermota</taxon>
        <taxon>Rhodothermia</taxon>
        <taxon>Rhodothermales</taxon>
        <taxon>Salisaetaceae</taxon>
        <taxon>Longimonas</taxon>
    </lineage>
</organism>
<dbReference type="PANTHER" id="PTHR33451">
    <property type="entry name" value="MALATE-2H(+)/NA(+)-LACTATE ANTIPORTER"/>
    <property type="match status" value="1"/>
</dbReference>
<dbReference type="GO" id="GO:0015297">
    <property type="term" value="F:antiporter activity"/>
    <property type="evidence" value="ECO:0007669"/>
    <property type="project" value="UniProtKB-KW"/>
</dbReference>
<comment type="caution">
    <text evidence="11">The sequence shown here is derived from an EMBL/GenBank/DDBJ whole genome shotgun (WGS) entry which is preliminary data.</text>
</comment>
<keyword evidence="3" id="KW-0050">Antiport</keyword>
<feature type="transmembrane region" description="Helical" evidence="9">
    <location>
        <begin position="55"/>
        <end position="74"/>
    </location>
</feature>
<keyword evidence="7 9" id="KW-0472">Membrane</keyword>
<sequence length="468" mass="47505">MSDSKAATSPAAASTNPTPSFLALTPLFLFLALFFGVGLINTINGVDRPFSQLEPVVAVLPALVLSVLLGAASVKENMRTLLRGIGDETIITMSIIFLLAGAFATVMEAIGGVEATVNLGLSFLPSAFILPGLFVTSAFISLSMGTSMGTLAAVAPIAVGVSGSTELSAAVTLGAVVGGAMFGDNLSIISDTTIAATRTQGCSMTDKFRANLWIAVPAAVLTTALLFFMHTGTPEATDGSINVMLVLPYLLVLGLAVAGMDVLVVLGAGIVLAGATGIAATDYSLTPFAADIYAGFESMFGIMILAMFIGGMGELIRKQGGLAWLAQAIQRATSALRLKGRRAGEAGIGAMAAFSDVLIANNTVAILLSGTVARDLAQRYDIDAPRSASLLDIFACVMQGVLPYGGQILLAASLAEMAPTALVGAIHYCWILLAVAIVSITFQVARGPGVTTGAASVGTSAADAAATS</sequence>
<keyword evidence="2" id="KW-0813">Transport</keyword>
<feature type="transmembrane region" description="Helical" evidence="9">
    <location>
        <begin position="21"/>
        <end position="43"/>
    </location>
</feature>
<comment type="similarity">
    <text evidence="8">Belongs to the NhaC Na(+)/H(+) (TC 2.A.35) antiporter family.</text>
</comment>
<comment type="subcellular location">
    <subcellularLocation>
        <location evidence="1">Cell membrane</location>
        <topology evidence="1">Multi-pass membrane protein</topology>
    </subcellularLocation>
</comment>
<keyword evidence="6 9" id="KW-1133">Transmembrane helix</keyword>
<evidence type="ECO:0000256" key="9">
    <source>
        <dbReference type="SAM" id="Phobius"/>
    </source>
</evidence>
<proteinExistence type="inferred from homology"/>
<dbReference type="GO" id="GO:0005886">
    <property type="term" value="C:plasma membrane"/>
    <property type="evidence" value="ECO:0007669"/>
    <property type="project" value="UniProtKB-SubCell"/>
</dbReference>
<evidence type="ECO:0000259" key="10">
    <source>
        <dbReference type="Pfam" id="PF03553"/>
    </source>
</evidence>
<feature type="transmembrane region" description="Helical" evidence="9">
    <location>
        <begin position="292"/>
        <end position="312"/>
    </location>
</feature>
<dbReference type="RefSeq" id="WP_098062590.1">
    <property type="nucleotide sequence ID" value="NZ_PDEP01000009.1"/>
</dbReference>
<evidence type="ECO:0000256" key="8">
    <source>
        <dbReference type="ARBA" id="ARBA00038435"/>
    </source>
</evidence>
<evidence type="ECO:0000256" key="4">
    <source>
        <dbReference type="ARBA" id="ARBA00022475"/>
    </source>
</evidence>
<feature type="transmembrane region" description="Helical" evidence="9">
    <location>
        <begin position="119"/>
        <end position="142"/>
    </location>
</feature>
<feature type="transmembrane region" description="Helical" evidence="9">
    <location>
        <begin position="346"/>
        <end position="369"/>
    </location>
</feature>
<feature type="transmembrane region" description="Helical" evidence="9">
    <location>
        <begin position="249"/>
        <end position="280"/>
    </location>
</feature>
<dbReference type="EMBL" id="PDEP01000009">
    <property type="protein sequence ID" value="PEN06243.1"/>
    <property type="molecule type" value="Genomic_DNA"/>
</dbReference>
<evidence type="ECO:0000256" key="6">
    <source>
        <dbReference type="ARBA" id="ARBA00022989"/>
    </source>
</evidence>
<keyword evidence="4" id="KW-1003">Cell membrane</keyword>
<keyword evidence="12" id="KW-1185">Reference proteome</keyword>
<gene>
    <name evidence="11" type="ORF">CRI93_10490</name>
</gene>
<evidence type="ECO:0000256" key="3">
    <source>
        <dbReference type="ARBA" id="ARBA00022449"/>
    </source>
</evidence>
<feature type="transmembrane region" description="Helical" evidence="9">
    <location>
        <begin position="421"/>
        <end position="442"/>
    </location>
</feature>
<dbReference type="InterPro" id="IPR052180">
    <property type="entry name" value="NhaC_Na-H+_Antiporter"/>
</dbReference>
<dbReference type="PANTHER" id="PTHR33451:SF5">
    <property type="entry name" value="NA+_H+ ANTIPORTER"/>
    <property type="match status" value="1"/>
</dbReference>
<dbReference type="InterPro" id="IPR018461">
    <property type="entry name" value="Na/H_Antiport_NhaC-like_C"/>
</dbReference>
<name>A0A2H3NZE3_9BACT</name>
<feature type="domain" description="Na+/H+ antiporter NhaC-like C-terminal" evidence="10">
    <location>
        <begin position="57"/>
        <end position="225"/>
    </location>
</feature>
<feature type="transmembrane region" description="Helical" evidence="9">
    <location>
        <begin position="210"/>
        <end position="229"/>
    </location>
</feature>
<feature type="transmembrane region" description="Helical" evidence="9">
    <location>
        <begin position="95"/>
        <end position="113"/>
    </location>
</feature>
<accession>A0A2H3NZE3</accession>
<evidence type="ECO:0000256" key="2">
    <source>
        <dbReference type="ARBA" id="ARBA00022448"/>
    </source>
</evidence>
<evidence type="ECO:0000256" key="7">
    <source>
        <dbReference type="ARBA" id="ARBA00023136"/>
    </source>
</evidence>
<dbReference type="AlphaFoldDB" id="A0A2H3NZE3"/>
<evidence type="ECO:0000256" key="5">
    <source>
        <dbReference type="ARBA" id="ARBA00022692"/>
    </source>
</evidence>
<dbReference type="OrthoDB" id="9790605at2"/>
<evidence type="ECO:0000313" key="11">
    <source>
        <dbReference type="EMBL" id="PEN06243.1"/>
    </source>
</evidence>
<evidence type="ECO:0000256" key="1">
    <source>
        <dbReference type="ARBA" id="ARBA00004651"/>
    </source>
</evidence>
<dbReference type="Pfam" id="PF03553">
    <property type="entry name" value="Na_H_antiporter"/>
    <property type="match status" value="1"/>
</dbReference>
<dbReference type="Proteomes" id="UP000221024">
    <property type="component" value="Unassembled WGS sequence"/>
</dbReference>
<keyword evidence="5 9" id="KW-0812">Transmembrane</keyword>
<feature type="transmembrane region" description="Helical" evidence="9">
    <location>
        <begin position="390"/>
        <end position="415"/>
    </location>
</feature>